<dbReference type="Proteomes" id="UP000726170">
    <property type="component" value="Unassembled WGS sequence"/>
</dbReference>
<dbReference type="RefSeq" id="WP_216439443.1">
    <property type="nucleotide sequence ID" value="NZ_JAHLQF010000002.1"/>
</dbReference>
<evidence type="ECO:0000259" key="1">
    <source>
        <dbReference type="Pfam" id="PF04293"/>
    </source>
</evidence>
<feature type="domain" description="SpoVR protein-like N-terminal" evidence="1">
    <location>
        <begin position="3"/>
        <end position="166"/>
    </location>
</feature>
<dbReference type="PANTHER" id="PTHR30029:SF2">
    <property type="entry name" value="STAGE V SPORULATION PROTEIN R"/>
    <property type="match status" value="1"/>
</dbReference>
<comment type="caution">
    <text evidence="3">The sequence shown here is derived from an EMBL/GenBank/DDBJ whole genome shotgun (WGS) entry which is preliminary data.</text>
</comment>
<feature type="domain" description="SpoVR-like C-terminal" evidence="2">
    <location>
        <begin position="340"/>
        <end position="380"/>
    </location>
</feature>
<dbReference type="EMBL" id="JAHLQF010000002">
    <property type="protein sequence ID" value="MBU5484925.1"/>
    <property type="molecule type" value="Genomic_DNA"/>
</dbReference>
<dbReference type="InterPro" id="IPR057008">
    <property type="entry name" value="SpoVR-like_C"/>
</dbReference>
<organism evidence="3 4">
    <name type="scientific">Clostridium mobile</name>
    <dbReference type="NCBI Taxonomy" id="2841512"/>
    <lineage>
        <taxon>Bacteria</taxon>
        <taxon>Bacillati</taxon>
        <taxon>Bacillota</taxon>
        <taxon>Clostridia</taxon>
        <taxon>Eubacteriales</taxon>
        <taxon>Clostridiaceae</taxon>
        <taxon>Clostridium</taxon>
    </lineage>
</organism>
<evidence type="ECO:0000313" key="3">
    <source>
        <dbReference type="EMBL" id="MBU5484925.1"/>
    </source>
</evidence>
<proteinExistence type="predicted"/>
<evidence type="ECO:0000259" key="2">
    <source>
        <dbReference type="Pfam" id="PF24755"/>
    </source>
</evidence>
<dbReference type="Pfam" id="PF04293">
    <property type="entry name" value="SpoVR"/>
    <property type="match status" value="1"/>
</dbReference>
<dbReference type="PANTHER" id="PTHR30029">
    <property type="entry name" value="STAGE V SPORULATION PROTEIN R"/>
    <property type="match status" value="1"/>
</dbReference>
<keyword evidence="4" id="KW-1185">Reference proteome</keyword>
<gene>
    <name evidence="3" type="ORF">KQI86_11315</name>
</gene>
<reference evidence="3 4" key="1">
    <citation type="submission" date="2021-06" db="EMBL/GenBank/DDBJ databases">
        <authorList>
            <person name="Sun Q."/>
            <person name="Li D."/>
        </authorList>
    </citation>
    <scope>NUCLEOTIDE SEQUENCE [LARGE SCALE GENOMIC DNA]</scope>
    <source>
        <strain evidence="3 4">MSJ-11</strain>
    </source>
</reference>
<sequence length="399" mass="47617">MQYTIKELEYWNKKIEEKVKQFGLNCYPQEFEIINYNNMLSYQVYLGMPSMYPHWSFGKNYDKLKTLYRHNLIGLPYEIVINSNPCTAYLLKENSLLMQILTMTHVYGHNDFFKNNRLYIENTNPQHTFEMFKSHGDRIRGYIDKFGREEVEKILDAVHSIKFQINLLEFIKENGEIDSWKKDILGIVMEQTKYFIPQIETKIINEGWASFWHYKILKNLELPQSLYLEFLNRHNAVVAPNKEKINPYYLGFEIFTRLEEAYGTDKLFEARTVERDESFIRRYLTKELCMDMNLFQYKIDEKTFIVEEISDEEGYKTIKDTFRKSVGMGSIPFIELKDIGNKTLLLEHKYDGRELDLNYVGETLKHVVSLWNHKVILKTKLNKKSIEVICSKDKEISYV</sequence>
<protein>
    <submittedName>
        <fullName evidence="3">SpoVR family protein</fullName>
    </submittedName>
</protein>
<evidence type="ECO:0000313" key="4">
    <source>
        <dbReference type="Proteomes" id="UP000726170"/>
    </source>
</evidence>
<dbReference type="InterPro" id="IPR007390">
    <property type="entry name" value="Spore_V_R"/>
</dbReference>
<dbReference type="Pfam" id="PF24755">
    <property type="entry name" value="SpoVR_C"/>
    <property type="match status" value="1"/>
</dbReference>
<accession>A0ABS6EIT3</accession>
<dbReference type="InterPro" id="IPR056174">
    <property type="entry name" value="SpoVR_N"/>
</dbReference>
<name>A0ABS6EIT3_9CLOT</name>